<dbReference type="Gene3D" id="3.20.20.20">
    <property type="entry name" value="Dihydropteroate synthase-like"/>
    <property type="match status" value="1"/>
</dbReference>
<feature type="binding site" evidence="7">
    <location>
        <position position="264"/>
    </location>
    <ligand>
        <name>[4Fe-4S] cluster</name>
        <dbReference type="ChEBI" id="CHEBI:49883"/>
    </ligand>
</feature>
<dbReference type="InterPro" id="IPR058579">
    <property type="entry name" value="IspG_C"/>
</dbReference>
<dbReference type="SUPFAM" id="SSF51604">
    <property type="entry name" value="Enolase C-terminal domain-like"/>
    <property type="match status" value="1"/>
</dbReference>
<keyword evidence="1 7" id="KW-0004">4Fe-4S</keyword>
<dbReference type="InterPro" id="IPR016425">
    <property type="entry name" value="IspG_bac"/>
</dbReference>
<gene>
    <name evidence="7" type="primary">ispG</name>
    <name evidence="10" type="ORF">DWX20_05190</name>
</gene>
<dbReference type="EC" id="1.17.7.3" evidence="7"/>
<feature type="binding site" evidence="7">
    <location>
        <position position="299"/>
    </location>
    <ligand>
        <name>[4Fe-4S] cluster</name>
        <dbReference type="ChEBI" id="CHEBI:49883"/>
    </ligand>
</feature>
<feature type="domain" description="IspG TIM-barrel" evidence="8">
    <location>
        <begin position="6"/>
        <end position="245"/>
    </location>
</feature>
<dbReference type="InterPro" id="IPR011005">
    <property type="entry name" value="Dihydropteroate_synth-like_sf"/>
</dbReference>
<dbReference type="GO" id="GO:0046429">
    <property type="term" value="F:4-hydroxy-3-methylbut-2-en-1-yl diphosphate synthase activity (ferredoxin)"/>
    <property type="evidence" value="ECO:0007669"/>
    <property type="project" value="UniProtKB-UniRule"/>
</dbReference>
<feature type="binding site" evidence="7">
    <location>
        <position position="306"/>
    </location>
    <ligand>
        <name>[4Fe-4S] cluster</name>
        <dbReference type="ChEBI" id="CHEBI:49883"/>
    </ligand>
</feature>
<evidence type="ECO:0000259" key="9">
    <source>
        <dbReference type="Pfam" id="PF26540"/>
    </source>
</evidence>
<dbReference type="Proteomes" id="UP000284731">
    <property type="component" value="Unassembled WGS sequence"/>
</dbReference>
<dbReference type="Gene3D" id="3.30.413.10">
    <property type="entry name" value="Sulfite Reductase Hemoprotein, domain 1"/>
    <property type="match status" value="1"/>
</dbReference>
<dbReference type="GO" id="GO:0141197">
    <property type="term" value="F:4-hydroxy-3-methylbut-2-enyl-diphosphate synthase activity (flavodoxin)"/>
    <property type="evidence" value="ECO:0007669"/>
    <property type="project" value="UniProtKB-EC"/>
</dbReference>
<evidence type="ECO:0000256" key="4">
    <source>
        <dbReference type="ARBA" id="ARBA00023004"/>
    </source>
</evidence>
<dbReference type="EMBL" id="QRWX01000002">
    <property type="protein sequence ID" value="RGT56204.1"/>
    <property type="molecule type" value="Genomic_DNA"/>
</dbReference>
<dbReference type="FunFam" id="3.20.20.20:FF:000001">
    <property type="entry name" value="4-hydroxy-3-methylbut-2-en-1-yl diphosphate synthase (flavodoxin)"/>
    <property type="match status" value="1"/>
</dbReference>
<dbReference type="RefSeq" id="WP_118764742.1">
    <property type="nucleotide sequence ID" value="NZ_CABJCF010000002.1"/>
</dbReference>
<dbReference type="UniPathway" id="UPA00056">
    <property type="reaction ID" value="UER00096"/>
</dbReference>
<comment type="caution">
    <text evidence="10">The sequence shown here is derived from an EMBL/GenBank/DDBJ whole genome shotgun (WGS) entry which is preliminary data.</text>
</comment>
<dbReference type="PANTHER" id="PTHR30454">
    <property type="entry name" value="4-HYDROXY-3-METHYLBUT-2-EN-1-YL DIPHOSPHATE SYNTHASE"/>
    <property type="match status" value="1"/>
</dbReference>
<keyword evidence="4 7" id="KW-0408">Iron</keyword>
<dbReference type="GO" id="GO:0051539">
    <property type="term" value="F:4 iron, 4 sulfur cluster binding"/>
    <property type="evidence" value="ECO:0007669"/>
    <property type="project" value="UniProtKB-UniRule"/>
</dbReference>
<protein>
    <recommendedName>
        <fullName evidence="7">4-hydroxy-3-methylbut-2-en-1-yl diphosphate synthase (flavodoxin)</fullName>
        <ecNumber evidence="7">1.17.7.3</ecNumber>
    </recommendedName>
    <alternativeName>
        <fullName evidence="7">1-hydroxy-2-methyl-2-(E)-butenyl 4-diphosphate synthase</fullName>
    </alternativeName>
</protein>
<dbReference type="NCBIfam" id="NF001540">
    <property type="entry name" value="PRK00366.1"/>
    <property type="match status" value="1"/>
</dbReference>
<evidence type="ECO:0000259" key="8">
    <source>
        <dbReference type="Pfam" id="PF04551"/>
    </source>
</evidence>
<evidence type="ECO:0000256" key="3">
    <source>
        <dbReference type="ARBA" id="ARBA00023002"/>
    </source>
</evidence>
<dbReference type="GO" id="GO:0019288">
    <property type="term" value="P:isopentenyl diphosphate biosynthetic process, methylerythritol 4-phosphate pathway"/>
    <property type="evidence" value="ECO:0007669"/>
    <property type="project" value="UniProtKB-UniRule"/>
</dbReference>
<keyword evidence="3 7" id="KW-0560">Oxidoreductase</keyword>
<dbReference type="InterPro" id="IPR004588">
    <property type="entry name" value="IspG_bac-typ"/>
</dbReference>
<keyword evidence="5 7" id="KW-0411">Iron-sulfur</keyword>
<dbReference type="SUPFAM" id="SSF56014">
    <property type="entry name" value="Nitrite and sulphite reductase 4Fe-4S domain-like"/>
    <property type="match status" value="1"/>
</dbReference>
<dbReference type="InterPro" id="IPR058578">
    <property type="entry name" value="IspG_TIM"/>
</dbReference>
<comment type="similarity">
    <text evidence="7">Belongs to the IspG family.</text>
</comment>
<evidence type="ECO:0000256" key="6">
    <source>
        <dbReference type="ARBA" id="ARBA00023229"/>
    </source>
</evidence>
<organism evidence="10 11">
    <name type="scientific">Solobacterium moorei</name>
    <dbReference type="NCBI Taxonomy" id="102148"/>
    <lineage>
        <taxon>Bacteria</taxon>
        <taxon>Bacillati</taxon>
        <taxon>Bacillota</taxon>
        <taxon>Erysipelotrichia</taxon>
        <taxon>Erysipelotrichales</taxon>
        <taxon>Erysipelotrichaceae</taxon>
        <taxon>Solobacterium</taxon>
    </lineage>
</organism>
<dbReference type="HAMAP" id="MF_00159">
    <property type="entry name" value="IspG"/>
    <property type="match status" value="1"/>
</dbReference>
<evidence type="ECO:0000256" key="7">
    <source>
        <dbReference type="HAMAP-Rule" id="MF_00159"/>
    </source>
</evidence>
<dbReference type="Pfam" id="PF26540">
    <property type="entry name" value="GcpE_C"/>
    <property type="match status" value="1"/>
</dbReference>
<dbReference type="Pfam" id="PF04551">
    <property type="entry name" value="GcpE"/>
    <property type="match status" value="1"/>
</dbReference>
<accession>A0A412PFG5</accession>
<evidence type="ECO:0000256" key="1">
    <source>
        <dbReference type="ARBA" id="ARBA00022485"/>
    </source>
</evidence>
<evidence type="ECO:0000313" key="11">
    <source>
        <dbReference type="Proteomes" id="UP000284731"/>
    </source>
</evidence>
<dbReference type="PIRSF" id="PIRSF004640">
    <property type="entry name" value="IspG"/>
    <property type="match status" value="1"/>
</dbReference>
<feature type="domain" description="IspG C-terminal" evidence="9">
    <location>
        <begin position="261"/>
        <end position="348"/>
    </location>
</feature>
<reference evidence="10 11" key="1">
    <citation type="submission" date="2018-08" db="EMBL/GenBank/DDBJ databases">
        <title>A genome reference for cultivated species of the human gut microbiota.</title>
        <authorList>
            <person name="Zou Y."/>
            <person name="Xue W."/>
            <person name="Luo G."/>
        </authorList>
    </citation>
    <scope>NUCLEOTIDE SEQUENCE [LARGE SCALE GENOMIC DNA]</scope>
    <source>
        <strain evidence="10 11">AF18-46</strain>
    </source>
</reference>
<keyword evidence="2 7" id="KW-0479">Metal-binding</keyword>
<dbReference type="GO" id="GO:0016114">
    <property type="term" value="P:terpenoid biosynthetic process"/>
    <property type="evidence" value="ECO:0007669"/>
    <property type="project" value="InterPro"/>
</dbReference>
<keyword evidence="6 7" id="KW-0414">Isoprene biosynthesis</keyword>
<comment type="catalytic activity">
    <reaction evidence="7">
        <text>(2E)-4-hydroxy-3-methylbut-2-enyl diphosphate + oxidized [flavodoxin] + H2O + 2 H(+) = 2-C-methyl-D-erythritol 2,4-cyclic diphosphate + reduced [flavodoxin]</text>
        <dbReference type="Rhea" id="RHEA:43604"/>
        <dbReference type="Rhea" id="RHEA-COMP:10622"/>
        <dbReference type="Rhea" id="RHEA-COMP:10623"/>
        <dbReference type="ChEBI" id="CHEBI:15377"/>
        <dbReference type="ChEBI" id="CHEBI:15378"/>
        <dbReference type="ChEBI" id="CHEBI:57618"/>
        <dbReference type="ChEBI" id="CHEBI:58210"/>
        <dbReference type="ChEBI" id="CHEBI:58483"/>
        <dbReference type="ChEBI" id="CHEBI:128753"/>
        <dbReference type="EC" id="1.17.7.3"/>
    </reaction>
</comment>
<evidence type="ECO:0000313" key="10">
    <source>
        <dbReference type="EMBL" id="RGT56204.1"/>
    </source>
</evidence>
<evidence type="ECO:0000256" key="5">
    <source>
        <dbReference type="ARBA" id="ARBA00023014"/>
    </source>
</evidence>
<dbReference type="InterPro" id="IPR045854">
    <property type="entry name" value="NO2/SO3_Rdtase_4Fe4S_sf"/>
</dbReference>
<dbReference type="GO" id="GO:0005506">
    <property type="term" value="F:iron ion binding"/>
    <property type="evidence" value="ECO:0007669"/>
    <property type="project" value="InterPro"/>
</dbReference>
<evidence type="ECO:0000256" key="2">
    <source>
        <dbReference type="ARBA" id="ARBA00022723"/>
    </source>
</evidence>
<dbReference type="AlphaFoldDB" id="A0A412PFG5"/>
<dbReference type="PANTHER" id="PTHR30454:SF0">
    <property type="entry name" value="4-HYDROXY-3-METHYLBUT-2-EN-1-YL DIPHOSPHATE SYNTHASE (FERREDOXIN), CHLOROPLASTIC"/>
    <property type="match status" value="1"/>
</dbReference>
<name>A0A412PFG5_9FIRM</name>
<dbReference type="InterPro" id="IPR036849">
    <property type="entry name" value="Enolase-like_C_sf"/>
</dbReference>
<proteinExistence type="inferred from homology"/>
<comment type="pathway">
    <text evidence="7">Isoprenoid biosynthesis; isopentenyl diphosphate biosynthesis via DXP pathway; isopentenyl diphosphate from 1-deoxy-D-xylulose 5-phosphate: step 5/6.</text>
</comment>
<feature type="binding site" evidence="7">
    <location>
        <position position="267"/>
    </location>
    <ligand>
        <name>[4Fe-4S] cluster</name>
        <dbReference type="ChEBI" id="CHEBI:49883"/>
    </ligand>
</feature>
<comment type="cofactor">
    <cofactor evidence="7">
        <name>[4Fe-4S] cluster</name>
        <dbReference type="ChEBI" id="CHEBI:49883"/>
    </cofactor>
    <text evidence="7">Binds 1 [4Fe-4S] cluster.</text>
</comment>
<dbReference type="NCBIfam" id="TIGR00612">
    <property type="entry name" value="ispG_gcpE"/>
    <property type="match status" value="1"/>
</dbReference>
<comment type="function">
    <text evidence="7">Converts 2C-methyl-D-erythritol 2,4-cyclodiphosphate (ME-2,4cPP) into 1-hydroxy-2-methyl-2-(E)-butenyl 4-diphosphate.</text>
</comment>
<sequence length="357" mass="38682">MKRTETRAIFVGNVQIGGQNKCVLQSMTNVPAKDVEHSVAQINELAANGCELVRTAVLDEEDARAIPAIKARINIPLIADIHFNYLLALICLDGGIDAIRINPGNIGSRKNTEAVVAKCKEKHVPIRIGINAGSLERELLEKYGGPCAEALVESAKRHVDILESMDFYDICLSFKSSNVELTIDAYELAAKTFNYPLHLGVTEAGGFADSAVKSSAALGVLLHEGIGDTIRISVSGPPKDELIIGKALLRSFRLIEDVPDLVACPTCGRIQYDMIPLVKEMEDYLHSIKANITVAVMGCPVNGMQEASRADIGIAGGSKSGILFRKGKVIRTVPQAEIKQALIEEIEKIIEEQRSQK</sequence>